<dbReference type="PROSITE" id="PS51318">
    <property type="entry name" value="TAT"/>
    <property type="match status" value="1"/>
</dbReference>
<dbReference type="EMBL" id="AOIB01000014">
    <property type="protein sequence ID" value="ELY59769.1"/>
    <property type="molecule type" value="Genomic_DNA"/>
</dbReference>
<gene>
    <name evidence="1" type="ORF">C491_05356</name>
</gene>
<evidence type="ECO:0000313" key="1">
    <source>
        <dbReference type="EMBL" id="ELY59769.1"/>
    </source>
</evidence>
<dbReference type="InterPro" id="IPR006311">
    <property type="entry name" value="TAT_signal"/>
</dbReference>
<reference evidence="1 2" key="1">
    <citation type="journal article" date="2014" name="PLoS Genet.">
        <title>Phylogenetically driven sequencing of extremely halophilic archaea reveals strategies for static and dynamic osmo-response.</title>
        <authorList>
            <person name="Becker E.A."/>
            <person name="Seitzer P.M."/>
            <person name="Tritt A."/>
            <person name="Larsen D."/>
            <person name="Krusor M."/>
            <person name="Yao A.I."/>
            <person name="Wu D."/>
            <person name="Madern D."/>
            <person name="Eisen J.A."/>
            <person name="Darling A.E."/>
            <person name="Facciotti M.T."/>
        </authorList>
    </citation>
    <scope>NUCLEOTIDE SEQUENCE [LARGE SCALE GENOMIC DNA]</scope>
    <source>
        <strain evidence="1 2">DSM 10524</strain>
    </source>
</reference>
<keyword evidence="2" id="KW-1185">Reference proteome</keyword>
<dbReference type="AlphaFoldDB" id="L9XDH3"/>
<proteinExistence type="predicted"/>
<comment type="caution">
    <text evidence="1">The sequence shown here is derived from an EMBL/GenBank/DDBJ whole genome shotgun (WGS) entry which is preliminary data.</text>
</comment>
<accession>L9XDH3</accession>
<dbReference type="RefSeq" id="WP_005554338.1">
    <property type="nucleotide sequence ID" value="NZ_AOIB01000014.1"/>
</dbReference>
<organism evidence="1 2">
    <name type="scientific">Natronococcus amylolyticus DSM 10524</name>
    <dbReference type="NCBI Taxonomy" id="1227497"/>
    <lineage>
        <taxon>Archaea</taxon>
        <taxon>Methanobacteriati</taxon>
        <taxon>Methanobacteriota</taxon>
        <taxon>Stenosarchaea group</taxon>
        <taxon>Halobacteria</taxon>
        <taxon>Halobacteriales</taxon>
        <taxon>Natrialbaceae</taxon>
        <taxon>Natronococcus</taxon>
    </lineage>
</organism>
<name>L9XDH3_9EURY</name>
<sequence length="113" mass="12370">MTDRTKLSRRTVLRTAGALGIASVAGSGAAAARSESASSEGVDQYIGVVDRIVDGRHVVILLEEDNQVVDQLVVDVDEFDEIDERDVLLVVVEDRALRRYQHLPEKPESTGRP</sequence>
<evidence type="ECO:0000313" key="2">
    <source>
        <dbReference type="Proteomes" id="UP000011688"/>
    </source>
</evidence>
<protein>
    <submittedName>
        <fullName evidence="1">Uncharacterized protein</fullName>
    </submittedName>
</protein>
<dbReference type="eggNOG" id="arCOG06330">
    <property type="taxonomic scope" value="Archaea"/>
</dbReference>
<dbReference type="Proteomes" id="UP000011688">
    <property type="component" value="Unassembled WGS sequence"/>
</dbReference>